<accession>A0A834IFU9</accession>
<proteinExistence type="predicted"/>
<gene>
    <name evidence="1" type="ORF">GWI33_007711</name>
</gene>
<name>A0A834IFU9_RHYFE</name>
<reference evidence="1" key="1">
    <citation type="submission" date="2020-08" db="EMBL/GenBank/DDBJ databases">
        <title>Genome sequencing and assembly of the red palm weevil Rhynchophorus ferrugineus.</title>
        <authorList>
            <person name="Dias G.B."/>
            <person name="Bergman C.M."/>
            <person name="Manee M."/>
        </authorList>
    </citation>
    <scope>NUCLEOTIDE SEQUENCE</scope>
    <source>
        <strain evidence="1">AA-2017</strain>
        <tissue evidence="1">Whole larva</tissue>
    </source>
</reference>
<dbReference type="AlphaFoldDB" id="A0A834IFU9"/>
<protein>
    <submittedName>
        <fullName evidence="1">Uncharacterized protein</fullName>
    </submittedName>
</protein>
<evidence type="ECO:0000313" key="2">
    <source>
        <dbReference type="Proteomes" id="UP000625711"/>
    </source>
</evidence>
<dbReference type="Proteomes" id="UP000625711">
    <property type="component" value="Unassembled WGS sequence"/>
</dbReference>
<keyword evidence="2" id="KW-1185">Reference proteome</keyword>
<sequence>MNTIFHWPSDVGDVVDLVVGRRRRGARDGAPRRRCHIATVDNAPALDQLAMASYGTRVYQADDSSVPFKSKNIAFGLIAAARQALIIQPRSLNGTGRGVLSVFDREGHVRRGYRAPDAF</sequence>
<comment type="caution">
    <text evidence="1">The sequence shown here is derived from an EMBL/GenBank/DDBJ whole genome shotgun (WGS) entry which is preliminary data.</text>
</comment>
<organism evidence="1 2">
    <name type="scientific">Rhynchophorus ferrugineus</name>
    <name type="common">Red palm weevil</name>
    <name type="synonym">Curculio ferrugineus</name>
    <dbReference type="NCBI Taxonomy" id="354439"/>
    <lineage>
        <taxon>Eukaryota</taxon>
        <taxon>Metazoa</taxon>
        <taxon>Ecdysozoa</taxon>
        <taxon>Arthropoda</taxon>
        <taxon>Hexapoda</taxon>
        <taxon>Insecta</taxon>
        <taxon>Pterygota</taxon>
        <taxon>Neoptera</taxon>
        <taxon>Endopterygota</taxon>
        <taxon>Coleoptera</taxon>
        <taxon>Polyphaga</taxon>
        <taxon>Cucujiformia</taxon>
        <taxon>Curculionidae</taxon>
        <taxon>Dryophthorinae</taxon>
        <taxon>Rhynchophorus</taxon>
    </lineage>
</organism>
<dbReference type="EMBL" id="JAACXV010000377">
    <property type="protein sequence ID" value="KAF7279079.1"/>
    <property type="molecule type" value="Genomic_DNA"/>
</dbReference>
<evidence type="ECO:0000313" key="1">
    <source>
        <dbReference type="EMBL" id="KAF7279079.1"/>
    </source>
</evidence>